<dbReference type="PANTHER" id="PTHR43859:SF4">
    <property type="entry name" value="BUTANOATE--COA LIGASE AAE1-RELATED"/>
    <property type="match status" value="1"/>
</dbReference>
<feature type="domain" description="AMP-dependent synthetase/ligase" evidence="6">
    <location>
        <begin position="46"/>
        <end position="454"/>
    </location>
</feature>
<dbReference type="GeneID" id="37027648"/>
<reference evidence="8 9" key="1">
    <citation type="journal article" date="2018" name="Mol. Biol. Evol.">
        <title>Broad Genomic Sampling Reveals a Smut Pathogenic Ancestry of the Fungal Clade Ustilaginomycotina.</title>
        <authorList>
            <person name="Kijpornyongpan T."/>
            <person name="Mondo S.J."/>
            <person name="Barry K."/>
            <person name="Sandor L."/>
            <person name="Lee J."/>
            <person name="Lipzen A."/>
            <person name="Pangilinan J."/>
            <person name="LaButti K."/>
            <person name="Hainaut M."/>
            <person name="Henrissat B."/>
            <person name="Grigoriev I.V."/>
            <person name="Spatafora J.W."/>
            <person name="Aime M.C."/>
        </authorList>
    </citation>
    <scope>NUCLEOTIDE SEQUENCE [LARGE SCALE GENOMIC DNA]</scope>
    <source>
        <strain evidence="8 9">MCA 5214</strain>
    </source>
</reference>
<evidence type="ECO:0000256" key="3">
    <source>
        <dbReference type="ARBA" id="ARBA00022832"/>
    </source>
</evidence>
<dbReference type="Gene3D" id="3.40.50.12780">
    <property type="entry name" value="N-terminal domain of ligase-like"/>
    <property type="match status" value="1"/>
</dbReference>
<dbReference type="EMBL" id="KZ819665">
    <property type="protein sequence ID" value="PWN28360.1"/>
    <property type="molecule type" value="Genomic_DNA"/>
</dbReference>
<dbReference type="InterPro" id="IPR042099">
    <property type="entry name" value="ANL_N_sf"/>
</dbReference>
<dbReference type="Pfam" id="PF00501">
    <property type="entry name" value="AMP-binding"/>
    <property type="match status" value="1"/>
</dbReference>
<organism evidence="8 9">
    <name type="scientific">Jaminaea rosea</name>
    <dbReference type="NCBI Taxonomy" id="1569628"/>
    <lineage>
        <taxon>Eukaryota</taxon>
        <taxon>Fungi</taxon>
        <taxon>Dikarya</taxon>
        <taxon>Basidiomycota</taxon>
        <taxon>Ustilaginomycotina</taxon>
        <taxon>Exobasidiomycetes</taxon>
        <taxon>Microstromatales</taxon>
        <taxon>Microstromatales incertae sedis</taxon>
        <taxon>Jaminaea</taxon>
    </lineage>
</organism>
<evidence type="ECO:0000256" key="2">
    <source>
        <dbReference type="ARBA" id="ARBA00022598"/>
    </source>
</evidence>
<keyword evidence="9" id="KW-1185">Reference proteome</keyword>
<dbReference type="STRING" id="1569628.A0A316USV5"/>
<keyword evidence="3" id="KW-0276">Fatty acid metabolism</keyword>
<protein>
    <submittedName>
        <fullName evidence="8">Acetyl-CoA synthetase-like protein</fullName>
    </submittedName>
</protein>
<dbReference type="OrthoDB" id="10253115at2759"/>
<gene>
    <name evidence="8" type="ORF">BDZ90DRAFT_231354</name>
</gene>
<evidence type="ECO:0000313" key="9">
    <source>
        <dbReference type="Proteomes" id="UP000245884"/>
    </source>
</evidence>
<dbReference type="RefSeq" id="XP_025362972.1">
    <property type="nucleotide sequence ID" value="XM_025505825.1"/>
</dbReference>
<feature type="region of interest" description="Disordered" evidence="5">
    <location>
        <begin position="1"/>
        <end position="20"/>
    </location>
</feature>
<evidence type="ECO:0000256" key="1">
    <source>
        <dbReference type="ARBA" id="ARBA00006432"/>
    </source>
</evidence>
<dbReference type="Gene3D" id="3.30.300.30">
    <property type="match status" value="1"/>
</dbReference>
<dbReference type="InterPro" id="IPR025110">
    <property type="entry name" value="AMP-bd_C"/>
</dbReference>
<dbReference type="GO" id="GO:0006631">
    <property type="term" value="P:fatty acid metabolic process"/>
    <property type="evidence" value="ECO:0007669"/>
    <property type="project" value="UniProtKB-KW"/>
</dbReference>
<dbReference type="PROSITE" id="PS00455">
    <property type="entry name" value="AMP_BINDING"/>
    <property type="match status" value="1"/>
</dbReference>
<dbReference type="SUPFAM" id="SSF56801">
    <property type="entry name" value="Acetyl-CoA synthetase-like"/>
    <property type="match status" value="1"/>
</dbReference>
<sequence length="608" mass="66480">MASSSYIPPPSSQPPVSQPFGLRLSPLPHHAHNHSPLTPLSFLLRAALIHPDRLALDHPERGWQLTFSQWAARSLSFAFALAGWEGKGALEGWKGKGTRVAILCPNAPMILDAYHGVLAAGGAVVPLNYRNSKQELGYVLEHSGASIILVDWELKHLVEGSNGQGRTIIVSHDSGGQDPTDPYEQFLSHGRSLWDAAQAAEDREFGPSARRDWELLTTVEETDPLSVCYTSGTTGRPKGVVSTHRGTYLAAVANALESRLEATSRYLWVLPAFHACGWTYPWSCTLSFATQHVLRRVDPATIWQALKTSGVTHYCGAPTVHISLVHHSGAERLPQPVYVAVAASAPTADLLARMESLNLVPVHVYGLTETYGPMTRRYAADSWSGLDVESRAKLMARQGHAFLTAEEARVVRVDAAKGNEPVRDSRGRLVDVRRDGTELGEIAMRGNIVMQGYYADPAATSKVVVGSTIAKGGGDGEWFLSGDLAVRHPGGEVEIRDRAKDVVISGGENVSSLAVESELATHPRVRESCVVARKHEKWGERCHAFVVLNDAEEDKGKAITGEELKKWCRGRMSGFAVPEWIDVVQELPKVSCGRAMKEGKRMRRRMFH</sequence>
<feature type="compositionally biased region" description="Pro residues" evidence="5">
    <location>
        <begin position="7"/>
        <end position="17"/>
    </location>
</feature>
<dbReference type="PANTHER" id="PTHR43859">
    <property type="entry name" value="ACYL-ACTIVATING ENZYME"/>
    <property type="match status" value="1"/>
</dbReference>
<dbReference type="GO" id="GO:0016874">
    <property type="term" value="F:ligase activity"/>
    <property type="evidence" value="ECO:0007669"/>
    <property type="project" value="UniProtKB-KW"/>
</dbReference>
<dbReference type="InterPro" id="IPR020845">
    <property type="entry name" value="AMP-binding_CS"/>
</dbReference>
<feature type="domain" description="AMP-binding enzyme C-terminal" evidence="7">
    <location>
        <begin position="515"/>
        <end position="593"/>
    </location>
</feature>
<evidence type="ECO:0000256" key="4">
    <source>
        <dbReference type="ARBA" id="ARBA00023098"/>
    </source>
</evidence>
<evidence type="ECO:0000259" key="7">
    <source>
        <dbReference type="Pfam" id="PF13193"/>
    </source>
</evidence>
<accession>A0A316USV5</accession>
<evidence type="ECO:0000313" key="8">
    <source>
        <dbReference type="EMBL" id="PWN28360.1"/>
    </source>
</evidence>
<dbReference type="Proteomes" id="UP000245884">
    <property type="component" value="Unassembled WGS sequence"/>
</dbReference>
<dbReference type="InterPro" id="IPR000873">
    <property type="entry name" value="AMP-dep_synth/lig_dom"/>
</dbReference>
<proteinExistence type="inferred from homology"/>
<dbReference type="Pfam" id="PF13193">
    <property type="entry name" value="AMP-binding_C"/>
    <property type="match status" value="1"/>
</dbReference>
<dbReference type="AlphaFoldDB" id="A0A316USV5"/>
<name>A0A316USV5_9BASI</name>
<evidence type="ECO:0000256" key="5">
    <source>
        <dbReference type="SAM" id="MobiDB-lite"/>
    </source>
</evidence>
<keyword evidence="2" id="KW-0436">Ligase</keyword>
<evidence type="ECO:0000259" key="6">
    <source>
        <dbReference type="Pfam" id="PF00501"/>
    </source>
</evidence>
<keyword evidence="4" id="KW-0443">Lipid metabolism</keyword>
<comment type="similarity">
    <text evidence="1">Belongs to the ATP-dependent AMP-binding enzyme family.</text>
</comment>
<dbReference type="InterPro" id="IPR045851">
    <property type="entry name" value="AMP-bd_C_sf"/>
</dbReference>